<accession>A0A0H4I5P3</accession>
<dbReference type="Pfam" id="PF05834">
    <property type="entry name" value="Lycopene_cycl"/>
    <property type="match status" value="1"/>
</dbReference>
<dbReference type="KEGG" id="mpq:ABA45_13170"/>
<evidence type="ECO:0000313" key="2">
    <source>
        <dbReference type="Proteomes" id="UP000036406"/>
    </source>
</evidence>
<proteinExistence type="predicted"/>
<dbReference type="PATRIC" id="fig|330734.3.peg.2757"/>
<name>A0A0H4I5P3_9GAMM</name>
<sequence length="292" mass="32611">MLPADVLYQYALARIDESPAFDLHLGVTVSGVEHIDDGALVSADQRRWQAKAVIDTRPPGKGQLASGVGFWQVFSGLEITCPKHGFDTSTATLMNFQPGYPHPCFLYLLPLDEDHFLVEWTAFQLEKESASDYRSDLDLWLQRQGLGYYEVTREESGSLPMLRMPAVQSFGRVIRAGVGAGWMRAATGYHFVSCQRGSAALARQILTAHASDDWRLQDPTVRAGWLDWMDSVFLRALKRHPEKAPQWFVGLFAATSAAQMSRFMNDQPRWRDALAVASALPPGPFVRAALPW</sequence>
<dbReference type="SUPFAM" id="SSF51905">
    <property type="entry name" value="FAD/NAD(P)-binding domain"/>
    <property type="match status" value="1"/>
</dbReference>
<dbReference type="EMBL" id="CP011494">
    <property type="protein sequence ID" value="AKO54359.1"/>
    <property type="molecule type" value="Genomic_DNA"/>
</dbReference>
<keyword evidence="2" id="KW-1185">Reference proteome</keyword>
<dbReference type="STRING" id="330734.ABA45_13170"/>
<evidence type="ECO:0000313" key="1">
    <source>
        <dbReference type="EMBL" id="AKO54359.1"/>
    </source>
</evidence>
<dbReference type="InterPro" id="IPR036188">
    <property type="entry name" value="FAD/NAD-bd_sf"/>
</dbReference>
<organism evidence="1 2">
    <name type="scientific">Marinobacter psychrophilus</name>
    <dbReference type="NCBI Taxonomy" id="330734"/>
    <lineage>
        <taxon>Bacteria</taxon>
        <taxon>Pseudomonadati</taxon>
        <taxon>Pseudomonadota</taxon>
        <taxon>Gammaproteobacteria</taxon>
        <taxon>Pseudomonadales</taxon>
        <taxon>Marinobacteraceae</taxon>
        <taxon>Marinobacter</taxon>
    </lineage>
</organism>
<protein>
    <submittedName>
        <fullName evidence="1">Lycopene cyclase</fullName>
    </submittedName>
</protein>
<dbReference type="Proteomes" id="UP000036406">
    <property type="component" value="Chromosome"/>
</dbReference>
<reference evidence="1 2" key="1">
    <citation type="submission" date="2015-05" db="EMBL/GenBank/DDBJ databases">
        <title>Complete genome of Marinobacter psychrophilus strain 20041T isolated from sea-ice of the Canadian Basin.</title>
        <authorList>
            <person name="Song L."/>
            <person name="Ren L."/>
            <person name="Yu Y."/>
            <person name="Wang X."/>
        </authorList>
    </citation>
    <scope>NUCLEOTIDE SEQUENCE [LARGE SCALE GENOMIC DNA]</scope>
    <source>
        <strain evidence="1 2">20041</strain>
    </source>
</reference>
<dbReference type="AlphaFoldDB" id="A0A0H4I5P3"/>
<gene>
    <name evidence="1" type="ORF">ABA45_13170</name>
</gene>